<reference evidence="1 2" key="1">
    <citation type="submission" date="2017-10" db="EMBL/GenBank/DDBJ databases">
        <title>Development of genomic resources for the powdery mildew, Erysiphe pulchra.</title>
        <authorList>
            <person name="Wadl P.A."/>
            <person name="Mack B.M."/>
            <person name="Moore G."/>
            <person name="Beltz S.B."/>
        </authorList>
    </citation>
    <scope>NUCLEOTIDE SEQUENCE [LARGE SCALE GENOMIC DNA]</scope>
    <source>
        <strain evidence="1">Cflorida</strain>
    </source>
</reference>
<protein>
    <submittedName>
        <fullName evidence="1">Uncharacterized protein</fullName>
    </submittedName>
</protein>
<evidence type="ECO:0000313" key="2">
    <source>
        <dbReference type="Proteomes" id="UP000237438"/>
    </source>
</evidence>
<gene>
    <name evidence="1" type="ORF">EPUL_006625</name>
</gene>
<organism evidence="1 2">
    <name type="scientific">Erysiphe pulchra</name>
    <dbReference type="NCBI Taxonomy" id="225359"/>
    <lineage>
        <taxon>Eukaryota</taxon>
        <taxon>Fungi</taxon>
        <taxon>Dikarya</taxon>
        <taxon>Ascomycota</taxon>
        <taxon>Pezizomycotina</taxon>
        <taxon>Leotiomycetes</taxon>
        <taxon>Erysiphales</taxon>
        <taxon>Erysiphaceae</taxon>
        <taxon>Erysiphe</taxon>
    </lineage>
</organism>
<dbReference type="EMBL" id="PEDP01003065">
    <property type="protein sequence ID" value="POS82349.1"/>
    <property type="molecule type" value="Genomic_DNA"/>
</dbReference>
<dbReference type="Proteomes" id="UP000237438">
    <property type="component" value="Unassembled WGS sequence"/>
</dbReference>
<dbReference type="AlphaFoldDB" id="A0A2S4PJY4"/>
<feature type="non-terminal residue" evidence="1">
    <location>
        <position position="63"/>
    </location>
</feature>
<keyword evidence="2" id="KW-1185">Reference proteome</keyword>
<proteinExistence type="predicted"/>
<comment type="caution">
    <text evidence="1">The sequence shown here is derived from an EMBL/GenBank/DDBJ whole genome shotgun (WGS) entry which is preliminary data.</text>
</comment>
<sequence length="63" mass="7493">MLFDNIVRRSAIRTRRLDDRHPLRRRSIKLSVNQTLSRFAQSLETIPPSEFINPLAHPPWEIE</sequence>
<evidence type="ECO:0000313" key="1">
    <source>
        <dbReference type="EMBL" id="POS82349.1"/>
    </source>
</evidence>
<accession>A0A2S4PJY4</accession>
<name>A0A2S4PJY4_9PEZI</name>